<gene>
    <name evidence="2" type="ORF">ACFQBM_13680</name>
</gene>
<keyword evidence="3" id="KW-1185">Reference proteome</keyword>
<dbReference type="InterPro" id="IPR023100">
    <property type="entry name" value="D-aminoacylase_insert_dom_sf"/>
</dbReference>
<reference evidence="3" key="1">
    <citation type="journal article" date="2019" name="Int. J. Syst. Evol. Microbiol.">
        <title>The Global Catalogue of Microorganisms (GCM) 10K type strain sequencing project: providing services to taxonomists for standard genome sequencing and annotation.</title>
        <authorList>
            <consortium name="The Broad Institute Genomics Platform"/>
            <consortium name="The Broad Institute Genome Sequencing Center for Infectious Disease"/>
            <person name="Wu L."/>
            <person name="Ma J."/>
        </authorList>
    </citation>
    <scope>NUCLEOTIDE SEQUENCE [LARGE SCALE GENOMIC DNA]</scope>
    <source>
        <strain evidence="3">CGMCC 1.13718</strain>
    </source>
</reference>
<dbReference type="SUPFAM" id="SSF51556">
    <property type="entry name" value="Metallo-dependent hydrolases"/>
    <property type="match status" value="1"/>
</dbReference>
<name>A0ABW1YP99_9GAMM</name>
<dbReference type="PANTHER" id="PTHR11647">
    <property type="entry name" value="HYDRANTOINASE/DIHYDROPYRIMIDINASE FAMILY MEMBER"/>
    <property type="match status" value="1"/>
</dbReference>
<dbReference type="InterPro" id="IPR032466">
    <property type="entry name" value="Metal_Hydrolase"/>
</dbReference>
<dbReference type="SUPFAM" id="SSF51338">
    <property type="entry name" value="Composite domain of metallo-dependent hydrolases"/>
    <property type="match status" value="1"/>
</dbReference>
<evidence type="ECO:0000259" key="1">
    <source>
        <dbReference type="Pfam" id="PF07969"/>
    </source>
</evidence>
<dbReference type="Pfam" id="PF07969">
    <property type="entry name" value="Amidohydro_3"/>
    <property type="match status" value="1"/>
</dbReference>
<sequence length="649" mass="71756">MYDLLITNAQICDGTGDASYRGSLALKDGRIAAVAAGELALNAREVVDAAGRVVAPGFIDCHTHFDAQITWDGRAEPSLEHGVTTVVSGNCSLTMAPVRAEHREFVGAVFRQIEEMPKADFEAGMEWNWETFEEYLGAFRERLGINVAPMVGHSMLRLWVMGESSRDRVATEDELQQMCALLRQCLDVGGLGLSSSWVDIDHEYRAVPCRQAAPEELDALCSVLGEYGAVMQIVPEFWDADLLAARIDILAELSRKHDIMITFSPLFDSTATPELVDRAMERVQLQVARGARVVPQMQTRPIDVTFEFDIPTSVFSTRPTWWATILKPHDQTLADFRDPQVRKRLVEEAYNAMHPIAMEISFPEFLVSRTTLAHNKPLEGRRLADIAAERGCDPVELMLDLAVEENLKICFSAFEVGHNRTDNIVGPIASDLVQIGSGDGGAHVARFATYGDTGYLFSKFVREAGALSLEHAVYKLTGHIARNWGLTDRGLIRPGLAADLVIFDPQTIDRGPEIPVEDLPAGGYRYIRRASGIEQVFVNGKLVYSAQGGYTQATSGAIVPERRQERARRDAATLESTVGVASTKPAPLRNWTYPQPGDDWQSIAKRELPEKDLQEAVQDLQSWNLYLVFRPAPARMTCSDIIFTAPPAA</sequence>
<organism evidence="2 3">
    <name type="scientific">Microbulbifer taiwanensis</name>
    <dbReference type="NCBI Taxonomy" id="986746"/>
    <lineage>
        <taxon>Bacteria</taxon>
        <taxon>Pseudomonadati</taxon>
        <taxon>Pseudomonadota</taxon>
        <taxon>Gammaproteobacteria</taxon>
        <taxon>Cellvibrionales</taxon>
        <taxon>Microbulbiferaceae</taxon>
        <taxon>Microbulbifer</taxon>
    </lineage>
</organism>
<protein>
    <submittedName>
        <fullName evidence="2">Amidohydrolase family protein</fullName>
    </submittedName>
</protein>
<dbReference type="PANTHER" id="PTHR11647:SF1">
    <property type="entry name" value="COLLAPSIN RESPONSE MEDIATOR PROTEIN"/>
    <property type="match status" value="1"/>
</dbReference>
<dbReference type="Gene3D" id="2.30.40.10">
    <property type="entry name" value="Urease, subunit C, domain 1"/>
    <property type="match status" value="2"/>
</dbReference>
<dbReference type="RefSeq" id="WP_193193141.1">
    <property type="nucleotide sequence ID" value="NZ_JACZFR010000039.1"/>
</dbReference>
<proteinExistence type="predicted"/>
<dbReference type="Proteomes" id="UP001596425">
    <property type="component" value="Unassembled WGS sequence"/>
</dbReference>
<evidence type="ECO:0000313" key="2">
    <source>
        <dbReference type="EMBL" id="MFC6634346.1"/>
    </source>
</evidence>
<feature type="domain" description="Amidohydrolase 3" evidence="1">
    <location>
        <begin position="45"/>
        <end position="544"/>
    </location>
</feature>
<evidence type="ECO:0000313" key="3">
    <source>
        <dbReference type="Proteomes" id="UP001596425"/>
    </source>
</evidence>
<accession>A0ABW1YP99</accession>
<dbReference type="Gene3D" id="3.30.1490.130">
    <property type="entry name" value="D-aminoacylase. Domain 3"/>
    <property type="match status" value="1"/>
</dbReference>
<dbReference type="InterPro" id="IPR013108">
    <property type="entry name" value="Amidohydro_3"/>
</dbReference>
<comment type="caution">
    <text evidence="2">The sequence shown here is derived from an EMBL/GenBank/DDBJ whole genome shotgun (WGS) entry which is preliminary data.</text>
</comment>
<dbReference type="EMBL" id="JBHSVR010000001">
    <property type="protein sequence ID" value="MFC6634346.1"/>
    <property type="molecule type" value="Genomic_DNA"/>
</dbReference>
<dbReference type="InterPro" id="IPR011059">
    <property type="entry name" value="Metal-dep_hydrolase_composite"/>
</dbReference>
<dbReference type="InterPro" id="IPR050378">
    <property type="entry name" value="Metallo-dep_Hydrolases_sf"/>
</dbReference>
<dbReference type="Gene3D" id="3.20.20.140">
    <property type="entry name" value="Metal-dependent hydrolases"/>
    <property type="match status" value="2"/>
</dbReference>